<comment type="catalytic activity">
    <reaction evidence="8 9">
        <text>S-hydroxy-S-oxy-L-cysteinyl-[peroxiredoxin] + [protein]-dithiol + ATP = S-hydroxy-L-cysteinyl-[peroxiredoxin] + [protein]-disulfide + ADP + phosphate</text>
        <dbReference type="Rhea" id="RHEA:17545"/>
        <dbReference type="Rhea" id="RHEA-COMP:10593"/>
        <dbReference type="Rhea" id="RHEA-COMP:10594"/>
        <dbReference type="Rhea" id="RHEA-COMP:13681"/>
        <dbReference type="Rhea" id="RHEA-COMP:17976"/>
        <dbReference type="ChEBI" id="CHEBI:29950"/>
        <dbReference type="ChEBI" id="CHEBI:30616"/>
        <dbReference type="ChEBI" id="CHEBI:43474"/>
        <dbReference type="ChEBI" id="CHEBI:50058"/>
        <dbReference type="ChEBI" id="CHEBI:61973"/>
        <dbReference type="ChEBI" id="CHEBI:61974"/>
        <dbReference type="ChEBI" id="CHEBI:456216"/>
        <dbReference type="EC" id="1.8.98.2"/>
    </reaction>
</comment>
<dbReference type="HOGENOM" id="CLU_124532_1_1_1"/>
<evidence type="ECO:0000259" key="12">
    <source>
        <dbReference type="Pfam" id="PF02195"/>
    </source>
</evidence>
<dbReference type="GO" id="GO:0034599">
    <property type="term" value="P:cellular response to oxidative stress"/>
    <property type="evidence" value="ECO:0007669"/>
    <property type="project" value="TreeGrafter"/>
</dbReference>
<evidence type="ECO:0000256" key="8">
    <source>
        <dbReference type="ARBA" id="ARBA00047514"/>
    </source>
</evidence>
<dbReference type="FunCoup" id="Q6CIK4">
    <property type="interactions" value="388"/>
</dbReference>
<dbReference type="InterPro" id="IPR036086">
    <property type="entry name" value="ParB/Sulfiredoxin_sf"/>
</dbReference>
<evidence type="ECO:0000256" key="7">
    <source>
        <dbReference type="ARBA" id="ARBA00023157"/>
    </source>
</evidence>
<reference evidence="13 14" key="1">
    <citation type="journal article" date="2004" name="Nature">
        <title>Genome evolution in yeasts.</title>
        <authorList>
            <consortium name="Genolevures"/>
            <person name="Dujon B."/>
            <person name="Sherman D."/>
            <person name="Fischer G."/>
            <person name="Durrens P."/>
            <person name="Casaregola S."/>
            <person name="Lafontaine I."/>
            <person name="de Montigny J."/>
            <person name="Marck C."/>
            <person name="Neuveglise C."/>
            <person name="Talla E."/>
            <person name="Goffard N."/>
            <person name="Frangeul L."/>
            <person name="Aigle M."/>
            <person name="Anthouard V."/>
            <person name="Babour A."/>
            <person name="Barbe V."/>
            <person name="Barnay S."/>
            <person name="Blanchin S."/>
            <person name="Beckerich J.M."/>
            <person name="Beyne E."/>
            <person name="Bleykasten C."/>
            <person name="Boisrame A."/>
            <person name="Boyer J."/>
            <person name="Cattolico L."/>
            <person name="Confanioleri F."/>
            <person name="de Daruvar A."/>
            <person name="Despons L."/>
            <person name="Fabre E."/>
            <person name="Fairhead C."/>
            <person name="Ferry-Dumazet H."/>
            <person name="Groppi A."/>
            <person name="Hantraye F."/>
            <person name="Hennequin C."/>
            <person name="Jauniaux N."/>
            <person name="Joyet P."/>
            <person name="Kachouri R."/>
            <person name="Kerrest A."/>
            <person name="Koszul R."/>
            <person name="Lemaire M."/>
            <person name="Lesur I."/>
            <person name="Ma L."/>
            <person name="Muller H."/>
            <person name="Nicaud J.M."/>
            <person name="Nikolski M."/>
            <person name="Oztas S."/>
            <person name="Ozier-Kalogeropoulos O."/>
            <person name="Pellenz S."/>
            <person name="Potier S."/>
            <person name="Richard G.F."/>
            <person name="Straub M.L."/>
            <person name="Suleau A."/>
            <person name="Swennene D."/>
            <person name="Tekaia F."/>
            <person name="Wesolowski-Louvel M."/>
            <person name="Westhof E."/>
            <person name="Wirth B."/>
            <person name="Zeniou-Meyer M."/>
            <person name="Zivanovic I."/>
            <person name="Bolotin-Fukuhara M."/>
            <person name="Thierry A."/>
            <person name="Bouchier C."/>
            <person name="Caudron B."/>
            <person name="Scarpelli C."/>
            <person name="Gaillardin C."/>
            <person name="Weissenbach J."/>
            <person name="Wincker P."/>
            <person name="Souciet J.L."/>
        </authorList>
    </citation>
    <scope>NUCLEOTIDE SEQUENCE [LARGE SCALE GENOMIC DNA]</scope>
    <source>
        <strain evidence="14">ATCC 8585 / CBS 2359 / DSM 70799 / NBRC 1267 / NRRL Y-1140 / WM37</strain>
    </source>
</reference>
<dbReference type="GO" id="GO:0005737">
    <property type="term" value="C:cytoplasm"/>
    <property type="evidence" value="ECO:0007669"/>
    <property type="project" value="TreeGrafter"/>
</dbReference>
<evidence type="ECO:0000256" key="3">
    <source>
        <dbReference type="ARBA" id="ARBA00022741"/>
    </source>
</evidence>
<dbReference type="Pfam" id="PF02195">
    <property type="entry name" value="ParB_N"/>
    <property type="match status" value="1"/>
</dbReference>
<evidence type="ECO:0000256" key="1">
    <source>
        <dbReference type="ARBA" id="ARBA00009609"/>
    </source>
</evidence>
<feature type="binding site" evidence="10">
    <location>
        <begin position="89"/>
        <end position="92"/>
    </location>
    <ligand>
        <name>ATP</name>
        <dbReference type="ChEBI" id="CHEBI:30616"/>
    </ligand>
</feature>
<evidence type="ECO:0000256" key="6">
    <source>
        <dbReference type="ARBA" id="ARBA00023002"/>
    </source>
</evidence>
<dbReference type="GO" id="GO:0005524">
    <property type="term" value="F:ATP binding"/>
    <property type="evidence" value="ECO:0007669"/>
    <property type="project" value="UniProtKB-KW"/>
</dbReference>
<evidence type="ECO:0000256" key="11">
    <source>
        <dbReference type="PIRSR" id="PIRSR017267-2"/>
    </source>
</evidence>
<evidence type="ECO:0000256" key="2">
    <source>
        <dbReference type="ARBA" id="ARBA00013055"/>
    </source>
</evidence>
<dbReference type="InParanoid" id="Q6CIK4"/>
<dbReference type="AlphaFoldDB" id="Q6CIK4"/>
<dbReference type="PaxDb" id="284590-Q6CIK4"/>
<proteinExistence type="inferred from homology"/>
<evidence type="ECO:0000256" key="9">
    <source>
        <dbReference type="PIRNR" id="PIRNR017267"/>
    </source>
</evidence>
<organism evidence="13 14">
    <name type="scientific">Kluyveromyces lactis (strain ATCC 8585 / CBS 2359 / DSM 70799 / NBRC 1267 / NRRL Y-1140 / WM37)</name>
    <name type="common">Yeast</name>
    <name type="synonym">Candida sphaerica</name>
    <dbReference type="NCBI Taxonomy" id="284590"/>
    <lineage>
        <taxon>Eukaryota</taxon>
        <taxon>Fungi</taxon>
        <taxon>Dikarya</taxon>
        <taxon>Ascomycota</taxon>
        <taxon>Saccharomycotina</taxon>
        <taxon>Saccharomycetes</taxon>
        <taxon>Saccharomycetales</taxon>
        <taxon>Saccharomycetaceae</taxon>
        <taxon>Kluyveromyces</taxon>
    </lineage>
</organism>
<keyword evidence="4 9" id="KW-0067">ATP-binding</keyword>
<dbReference type="STRING" id="284590.Q6CIK4"/>
<evidence type="ECO:0000313" key="14">
    <source>
        <dbReference type="Proteomes" id="UP000000598"/>
    </source>
</evidence>
<name>Q6CIK4_KLULA</name>
<feature type="domain" description="ParB-like N-terminal" evidence="12">
    <location>
        <begin position="11"/>
        <end position="104"/>
    </location>
</feature>
<feature type="disulfide bond" description="Interchain" evidence="11">
    <location>
        <position position="90"/>
    </location>
</feature>
<dbReference type="EMBL" id="CR382126">
    <property type="protein sequence ID" value="CAG98943.1"/>
    <property type="molecule type" value="Genomic_DNA"/>
</dbReference>
<dbReference type="eggNOG" id="KOG3388">
    <property type="taxonomic scope" value="Eukaryota"/>
</dbReference>
<dbReference type="PANTHER" id="PTHR21348:SF2">
    <property type="entry name" value="SULFIREDOXIN-1"/>
    <property type="match status" value="1"/>
</dbReference>
<dbReference type="KEGG" id="kla:KLLA0_F25938g"/>
<keyword evidence="7 11" id="KW-1015">Disulfide bond</keyword>
<sequence>MSMQTSLCKEKNIPLSQIIRPIQPVLDHAKIDAMISTFKGTPKASRTMTESQAAERVATLPADQRLPPVDVAAVRYPETGETRYFAFGGCHRLQAYDKLASESQENDIAVRCRLMPMTPKQLKLYVGGSGDA</sequence>
<accession>Q6CIK4</accession>
<keyword evidence="6 9" id="KW-0560">Oxidoreductase</keyword>
<dbReference type="CDD" id="cd16395">
    <property type="entry name" value="Srx"/>
    <property type="match status" value="1"/>
</dbReference>
<dbReference type="InterPro" id="IPR016692">
    <property type="entry name" value="Sulfiredoxin"/>
</dbReference>
<dbReference type="Gene3D" id="3.90.1530.10">
    <property type="entry name" value="Conserved hypothetical protein from pyrococcus furiosus pfu- 392566-001, ParB domain"/>
    <property type="match status" value="1"/>
</dbReference>
<keyword evidence="5 9" id="KW-0049">Antioxidant</keyword>
<dbReference type="GO" id="GO:0032542">
    <property type="term" value="F:sulfiredoxin activity"/>
    <property type="evidence" value="ECO:0007669"/>
    <property type="project" value="UniProtKB-EC"/>
</dbReference>
<evidence type="ECO:0000256" key="5">
    <source>
        <dbReference type="ARBA" id="ARBA00022862"/>
    </source>
</evidence>
<dbReference type="SUPFAM" id="SSF110849">
    <property type="entry name" value="ParB/Sulfiredoxin"/>
    <property type="match status" value="1"/>
</dbReference>
<keyword evidence="3 9" id="KW-0547">Nucleotide-binding</keyword>
<evidence type="ECO:0000256" key="4">
    <source>
        <dbReference type="ARBA" id="ARBA00022840"/>
    </source>
</evidence>
<evidence type="ECO:0000256" key="10">
    <source>
        <dbReference type="PIRSR" id="PIRSR017267-1"/>
    </source>
</evidence>
<gene>
    <name evidence="13" type="ORF">KLLA0_F25938g</name>
</gene>
<dbReference type="OMA" id="SQIRRPI"/>
<evidence type="ECO:0000313" key="13">
    <source>
        <dbReference type="EMBL" id="CAG98943.1"/>
    </source>
</evidence>
<dbReference type="EC" id="1.8.98.2" evidence="2 9"/>
<keyword evidence="14" id="KW-1185">Reference proteome</keyword>
<dbReference type="PANTHER" id="PTHR21348">
    <property type="match status" value="1"/>
</dbReference>
<dbReference type="InterPro" id="IPR003115">
    <property type="entry name" value="ParB_N"/>
</dbReference>
<comment type="similarity">
    <text evidence="1 9">Belongs to the sulfiredoxin family.</text>
</comment>
<protein>
    <recommendedName>
        <fullName evidence="2 9">Sulfiredoxin</fullName>
        <ecNumber evidence="2 9">1.8.98.2</ecNumber>
    </recommendedName>
</protein>
<dbReference type="PIRSF" id="PIRSF017267">
    <property type="entry name" value="Sulfiredoxin"/>
    <property type="match status" value="1"/>
</dbReference>
<dbReference type="Proteomes" id="UP000000598">
    <property type="component" value="Chromosome F"/>
</dbReference>